<evidence type="ECO:0000259" key="6">
    <source>
        <dbReference type="Pfam" id="PF00479"/>
    </source>
</evidence>
<dbReference type="PANTHER" id="PTHR23429">
    <property type="entry name" value="GLUCOSE-6-PHOSPHATE 1-DEHYDROGENASE G6PD"/>
    <property type="match status" value="1"/>
</dbReference>
<dbReference type="InterPro" id="IPR022674">
    <property type="entry name" value="G6P_DH_NAD-bd"/>
</dbReference>
<evidence type="ECO:0000256" key="3">
    <source>
        <dbReference type="ARBA" id="ARBA00022857"/>
    </source>
</evidence>
<reference evidence="7 8" key="1">
    <citation type="journal article" date="2017" name="Appl. Environ. Microbiol.">
        <title>Parallel evolution of two clades of a major Atlantic endemic Vibrio parahaemolyticus pathogen lineage by independent acquisition of related pathogenicity islands.</title>
        <authorList>
            <person name="Xu F."/>
            <person name="Gonzalez-Escalona N."/>
            <person name="Drees K.P."/>
            <person name="Sebra R.P."/>
            <person name="Cooper V.S."/>
            <person name="Jones S.H."/>
            <person name="Whistler C.A."/>
        </authorList>
    </citation>
    <scope>NUCLEOTIDE SEQUENCE [LARGE SCALE GENOMIC DNA]</scope>
    <source>
        <strain evidence="7 8">MAVP-3</strain>
    </source>
</reference>
<dbReference type="GO" id="GO:0006006">
    <property type="term" value="P:glucose metabolic process"/>
    <property type="evidence" value="ECO:0007669"/>
    <property type="project" value="UniProtKB-KW"/>
</dbReference>
<evidence type="ECO:0000313" key="7">
    <source>
        <dbReference type="EMBL" id="OXE32344.1"/>
    </source>
</evidence>
<dbReference type="GO" id="GO:0004345">
    <property type="term" value="F:glucose-6-phosphate dehydrogenase activity"/>
    <property type="evidence" value="ECO:0007669"/>
    <property type="project" value="TreeGrafter"/>
</dbReference>
<keyword evidence="3" id="KW-0521">NADP</keyword>
<keyword evidence="4" id="KW-0560">Oxidoreductase</keyword>
<dbReference type="Pfam" id="PF00479">
    <property type="entry name" value="G6PD_N"/>
    <property type="match status" value="1"/>
</dbReference>
<dbReference type="GO" id="GO:0005829">
    <property type="term" value="C:cytosol"/>
    <property type="evidence" value="ECO:0007669"/>
    <property type="project" value="TreeGrafter"/>
</dbReference>
<dbReference type="PANTHER" id="PTHR23429:SF0">
    <property type="entry name" value="GLUCOSE-6-PHOSPHATE 1-DEHYDROGENASE"/>
    <property type="match status" value="1"/>
</dbReference>
<evidence type="ECO:0000313" key="8">
    <source>
        <dbReference type="Proteomes" id="UP000214596"/>
    </source>
</evidence>
<comment type="caution">
    <text evidence="7">The sequence shown here is derived from an EMBL/GenBank/DDBJ whole genome shotgun (WGS) entry which is preliminary data.</text>
</comment>
<organism evidence="7 8">
    <name type="scientific">Vibrio parahaemolyticus</name>
    <dbReference type="NCBI Taxonomy" id="670"/>
    <lineage>
        <taxon>Bacteria</taxon>
        <taxon>Pseudomonadati</taxon>
        <taxon>Pseudomonadota</taxon>
        <taxon>Gammaproteobacteria</taxon>
        <taxon>Vibrionales</taxon>
        <taxon>Vibrionaceae</taxon>
        <taxon>Vibrio</taxon>
    </lineage>
</organism>
<comment type="pathway">
    <text evidence="1">Carbohydrate degradation; pentose phosphate pathway; D-ribulose 5-phosphate from D-glucose 6-phosphate (oxidative stage): step 1/3.</text>
</comment>
<proteinExistence type="predicted"/>
<dbReference type="EMBL" id="NIXT01000711">
    <property type="protein sequence ID" value="OXE32344.1"/>
    <property type="molecule type" value="Genomic_DNA"/>
</dbReference>
<dbReference type="GO" id="GO:0009051">
    <property type="term" value="P:pentose-phosphate shunt, oxidative branch"/>
    <property type="evidence" value="ECO:0007669"/>
    <property type="project" value="TreeGrafter"/>
</dbReference>
<evidence type="ECO:0000256" key="4">
    <source>
        <dbReference type="ARBA" id="ARBA00023002"/>
    </source>
</evidence>
<protein>
    <submittedName>
        <fullName evidence="7">Glucose-6-phosphate dehydrogenase</fullName>
    </submittedName>
</protein>
<evidence type="ECO:0000256" key="2">
    <source>
        <dbReference type="ARBA" id="ARBA00022526"/>
    </source>
</evidence>
<dbReference type="GO" id="GO:0050661">
    <property type="term" value="F:NADP binding"/>
    <property type="evidence" value="ECO:0007669"/>
    <property type="project" value="InterPro"/>
</dbReference>
<dbReference type="InterPro" id="IPR001282">
    <property type="entry name" value="G6P_DH"/>
</dbReference>
<feature type="non-terminal residue" evidence="7">
    <location>
        <position position="103"/>
    </location>
</feature>
<keyword evidence="5" id="KW-0119">Carbohydrate metabolism</keyword>
<dbReference type="InterPro" id="IPR036291">
    <property type="entry name" value="NAD(P)-bd_dom_sf"/>
</dbReference>
<accession>A0A227JDD3</accession>
<keyword evidence="2" id="KW-0313">Glucose metabolism</keyword>
<evidence type="ECO:0000256" key="5">
    <source>
        <dbReference type="ARBA" id="ARBA00023277"/>
    </source>
</evidence>
<dbReference type="Proteomes" id="UP000214596">
    <property type="component" value="Unassembled WGS sequence"/>
</dbReference>
<feature type="domain" description="Glucose-6-phosphate dehydrogenase NAD-binding" evidence="6">
    <location>
        <begin position="11"/>
        <end position="102"/>
    </location>
</feature>
<dbReference type="SUPFAM" id="SSF51735">
    <property type="entry name" value="NAD(P)-binding Rossmann-fold domains"/>
    <property type="match status" value="1"/>
</dbReference>
<sequence length="103" mass="11833">MMVIPENSSIVIFGASGDLTYRKLIPALYHLYANKQLPESFAILGVSRTEYSDESYREKLKKSLQEMEKTEPETLDAFINHLHYQAINTSDTQDYSKLATRLD</sequence>
<evidence type="ECO:0000256" key="1">
    <source>
        <dbReference type="ARBA" id="ARBA00004937"/>
    </source>
</evidence>
<gene>
    <name evidence="7" type="ORF">CA163_13180</name>
</gene>
<dbReference type="Gene3D" id="3.40.50.720">
    <property type="entry name" value="NAD(P)-binding Rossmann-like Domain"/>
    <property type="match status" value="1"/>
</dbReference>
<name>A0A227JDD3_VIBPH</name>
<dbReference type="AlphaFoldDB" id="A0A227JDD3"/>